<name>A0A0C9VY98_9AGAM</name>
<dbReference type="EMBL" id="KN839948">
    <property type="protein sequence ID" value="KIJ58368.1"/>
    <property type="molecule type" value="Genomic_DNA"/>
</dbReference>
<accession>A0A0C9VY98</accession>
<dbReference type="Proteomes" id="UP000053820">
    <property type="component" value="Unassembled WGS sequence"/>
</dbReference>
<reference evidence="1 2" key="1">
    <citation type="submission" date="2014-04" db="EMBL/GenBank/DDBJ databases">
        <title>Evolutionary Origins and Diversification of the Mycorrhizal Mutualists.</title>
        <authorList>
            <consortium name="DOE Joint Genome Institute"/>
            <consortium name="Mycorrhizal Genomics Consortium"/>
            <person name="Kohler A."/>
            <person name="Kuo A."/>
            <person name="Nagy L.G."/>
            <person name="Floudas D."/>
            <person name="Copeland A."/>
            <person name="Barry K.W."/>
            <person name="Cichocki N."/>
            <person name="Veneault-Fourrey C."/>
            <person name="LaButti K."/>
            <person name="Lindquist E.A."/>
            <person name="Lipzen A."/>
            <person name="Lundell T."/>
            <person name="Morin E."/>
            <person name="Murat C."/>
            <person name="Riley R."/>
            <person name="Ohm R."/>
            <person name="Sun H."/>
            <person name="Tunlid A."/>
            <person name="Henrissat B."/>
            <person name="Grigoriev I.V."/>
            <person name="Hibbett D.S."/>
            <person name="Martin F."/>
        </authorList>
    </citation>
    <scope>NUCLEOTIDE SEQUENCE [LARGE SCALE GENOMIC DNA]</scope>
    <source>
        <strain evidence="1 2">MD-312</strain>
    </source>
</reference>
<evidence type="ECO:0000313" key="1">
    <source>
        <dbReference type="EMBL" id="KIJ58368.1"/>
    </source>
</evidence>
<protein>
    <submittedName>
        <fullName evidence="1">Uncharacterized protein</fullName>
    </submittedName>
</protein>
<proteinExistence type="predicted"/>
<dbReference type="AlphaFoldDB" id="A0A0C9VY98"/>
<gene>
    <name evidence="1" type="ORF">HYDPIDRAFT_119612</name>
</gene>
<sequence>EDSYDEEEIPGTLSTRPPTPLEWYARHRVSPRLFMLPHFFWGCHKLALMRYQCSKLPSSGCLSGFAFLLLVGCSLPIRLIPLTSFCPIPRPTQAHPGNPYYTPISVCYASCMLCAGG</sequence>
<feature type="non-terminal residue" evidence="1">
    <location>
        <position position="117"/>
    </location>
</feature>
<organism evidence="1 2">
    <name type="scientific">Hydnomerulius pinastri MD-312</name>
    <dbReference type="NCBI Taxonomy" id="994086"/>
    <lineage>
        <taxon>Eukaryota</taxon>
        <taxon>Fungi</taxon>
        <taxon>Dikarya</taxon>
        <taxon>Basidiomycota</taxon>
        <taxon>Agaricomycotina</taxon>
        <taxon>Agaricomycetes</taxon>
        <taxon>Agaricomycetidae</taxon>
        <taxon>Boletales</taxon>
        <taxon>Boletales incertae sedis</taxon>
        <taxon>Leucogyrophana</taxon>
    </lineage>
</organism>
<dbReference type="HOGENOM" id="CLU_2090477_0_0_1"/>
<keyword evidence="2" id="KW-1185">Reference proteome</keyword>
<evidence type="ECO:0000313" key="2">
    <source>
        <dbReference type="Proteomes" id="UP000053820"/>
    </source>
</evidence>